<keyword evidence="6" id="KW-0863">Zinc-finger</keyword>
<name>A0A2B4SBC0_STYPI</name>
<dbReference type="Pfam" id="PF22191">
    <property type="entry name" value="IBR_1"/>
    <property type="match status" value="1"/>
</dbReference>
<dbReference type="CDD" id="cd20336">
    <property type="entry name" value="Rcat_RBR"/>
    <property type="match status" value="1"/>
</dbReference>
<dbReference type="STRING" id="50429.A0A2B4SBC0"/>
<dbReference type="GO" id="GO:0061630">
    <property type="term" value="F:ubiquitin protein ligase activity"/>
    <property type="evidence" value="ECO:0007669"/>
    <property type="project" value="UniProtKB-EC"/>
</dbReference>
<keyword evidence="11" id="KW-1185">Reference proteome</keyword>
<evidence type="ECO:0000256" key="7">
    <source>
        <dbReference type="ARBA" id="ARBA00022786"/>
    </source>
</evidence>
<evidence type="ECO:0000256" key="2">
    <source>
        <dbReference type="ARBA" id="ARBA00012251"/>
    </source>
</evidence>
<dbReference type="EC" id="2.3.2.31" evidence="2"/>
<evidence type="ECO:0000256" key="3">
    <source>
        <dbReference type="ARBA" id="ARBA00022679"/>
    </source>
</evidence>
<dbReference type="InterPro" id="IPR044066">
    <property type="entry name" value="TRIAD_supradom"/>
</dbReference>
<dbReference type="InterPro" id="IPR002867">
    <property type="entry name" value="IBR_dom"/>
</dbReference>
<evidence type="ECO:0000256" key="1">
    <source>
        <dbReference type="ARBA" id="ARBA00001798"/>
    </source>
</evidence>
<dbReference type="Gene3D" id="3.30.40.10">
    <property type="entry name" value="Zinc/RING finger domain, C3HC4 (zinc finger)"/>
    <property type="match status" value="1"/>
</dbReference>
<comment type="caution">
    <text evidence="10">The sequence shown here is derived from an EMBL/GenBank/DDBJ whole genome shotgun (WGS) entry which is preliminary data.</text>
</comment>
<dbReference type="GO" id="GO:0008270">
    <property type="term" value="F:zinc ion binding"/>
    <property type="evidence" value="ECO:0007669"/>
    <property type="project" value="UniProtKB-KW"/>
</dbReference>
<evidence type="ECO:0000256" key="5">
    <source>
        <dbReference type="ARBA" id="ARBA00022737"/>
    </source>
</evidence>
<dbReference type="GO" id="GO:0016567">
    <property type="term" value="P:protein ubiquitination"/>
    <property type="evidence" value="ECO:0007669"/>
    <property type="project" value="InterPro"/>
</dbReference>
<dbReference type="InterPro" id="IPR031127">
    <property type="entry name" value="E3_UB_ligase_RBR"/>
</dbReference>
<evidence type="ECO:0000313" key="11">
    <source>
        <dbReference type="Proteomes" id="UP000225706"/>
    </source>
</evidence>
<evidence type="ECO:0000256" key="4">
    <source>
        <dbReference type="ARBA" id="ARBA00022723"/>
    </source>
</evidence>
<accession>A0A2B4SBC0</accession>
<dbReference type="Pfam" id="PF01485">
    <property type="entry name" value="IBR"/>
    <property type="match status" value="1"/>
</dbReference>
<reference evidence="11" key="1">
    <citation type="journal article" date="2017" name="bioRxiv">
        <title>Comparative analysis of the genomes of Stylophora pistillata and Acropora digitifera provides evidence for extensive differences between species of corals.</title>
        <authorList>
            <person name="Voolstra C.R."/>
            <person name="Li Y."/>
            <person name="Liew Y.J."/>
            <person name="Baumgarten S."/>
            <person name="Zoccola D."/>
            <person name="Flot J.-F."/>
            <person name="Tambutte S."/>
            <person name="Allemand D."/>
            <person name="Aranda M."/>
        </authorList>
    </citation>
    <scope>NUCLEOTIDE SEQUENCE [LARGE SCALE GENOMIC DNA]</scope>
</reference>
<dbReference type="InterPro" id="IPR013083">
    <property type="entry name" value="Znf_RING/FYVE/PHD"/>
</dbReference>
<dbReference type="Gene3D" id="1.20.120.1750">
    <property type="match status" value="1"/>
</dbReference>
<dbReference type="SUPFAM" id="SSF57850">
    <property type="entry name" value="RING/U-box"/>
    <property type="match status" value="3"/>
</dbReference>
<keyword evidence="3" id="KW-0808">Transferase</keyword>
<feature type="domain" description="RING-type" evidence="9">
    <location>
        <begin position="550"/>
        <end position="782"/>
    </location>
</feature>
<keyword evidence="7" id="KW-0833">Ubl conjugation pathway</keyword>
<dbReference type="Proteomes" id="UP000225706">
    <property type="component" value="Unassembled WGS sequence"/>
</dbReference>
<evidence type="ECO:0000256" key="8">
    <source>
        <dbReference type="ARBA" id="ARBA00022833"/>
    </source>
</evidence>
<dbReference type="EMBL" id="LSMT01000127">
    <property type="protein sequence ID" value="PFX26389.1"/>
    <property type="molecule type" value="Genomic_DNA"/>
</dbReference>
<dbReference type="SMART" id="SM00647">
    <property type="entry name" value="IBR"/>
    <property type="match status" value="2"/>
</dbReference>
<gene>
    <name evidence="10" type="primary">arih1</name>
    <name evidence="10" type="ORF">AWC38_SpisGene8929</name>
</gene>
<comment type="catalytic activity">
    <reaction evidence="1">
        <text>[E2 ubiquitin-conjugating enzyme]-S-ubiquitinyl-L-cysteine + [acceptor protein]-L-lysine = [E2 ubiquitin-conjugating enzyme]-L-cysteine + [acceptor protein]-N(6)-ubiquitinyl-L-lysine.</text>
        <dbReference type="EC" id="2.3.2.31"/>
    </reaction>
</comment>
<dbReference type="PANTHER" id="PTHR11685">
    <property type="entry name" value="RBR FAMILY RING FINGER AND IBR DOMAIN-CONTAINING"/>
    <property type="match status" value="1"/>
</dbReference>
<dbReference type="AlphaFoldDB" id="A0A2B4SBC0"/>
<dbReference type="PROSITE" id="PS51873">
    <property type="entry name" value="TRIAD"/>
    <property type="match status" value="1"/>
</dbReference>
<evidence type="ECO:0000256" key="6">
    <source>
        <dbReference type="ARBA" id="ARBA00022771"/>
    </source>
</evidence>
<keyword evidence="4" id="KW-0479">Metal-binding</keyword>
<keyword evidence="5" id="KW-0677">Repeat</keyword>
<organism evidence="10 11">
    <name type="scientific">Stylophora pistillata</name>
    <name type="common">Smooth cauliflower coral</name>
    <dbReference type="NCBI Taxonomy" id="50429"/>
    <lineage>
        <taxon>Eukaryota</taxon>
        <taxon>Metazoa</taxon>
        <taxon>Cnidaria</taxon>
        <taxon>Anthozoa</taxon>
        <taxon>Hexacorallia</taxon>
        <taxon>Scleractinia</taxon>
        <taxon>Astrocoeniina</taxon>
        <taxon>Pocilloporidae</taxon>
        <taxon>Stylophora</taxon>
    </lineage>
</organism>
<proteinExistence type="predicted"/>
<evidence type="ECO:0000259" key="9">
    <source>
        <dbReference type="PROSITE" id="PS51873"/>
    </source>
</evidence>
<keyword evidence="8" id="KW-0862">Zinc</keyword>
<protein>
    <recommendedName>
        <fullName evidence="2">RBR-type E3 ubiquitin transferase</fullName>
        <ecNumber evidence="2">2.3.2.31</ecNumber>
    </recommendedName>
</protein>
<evidence type="ECO:0000313" key="10">
    <source>
        <dbReference type="EMBL" id="PFX26389.1"/>
    </source>
</evidence>
<dbReference type="OrthoDB" id="1431934at2759"/>
<sequence>MVWKENGKFGIHTGRTLRNSSTSLGKADCGFLIKTVRNQNINFTDEQVRGCLKRFQIGDGLDEDSVVKESRDDRHWRFGGGGGYLDYRVLYSLGKRKRWLMTTVLREKIPEDYDSGNEYKVILVERLSVHGSSWYCSSPRLRRGDCRAVLEGEEARKPKRRKFAHVGDLRSKSNDACKTEILYEVNQTESSSCWPSYLQHDLRDFREQNKARCKKKGVKNKTRLWGEFSNYDLNKTPYQILRERNLDYGPETDHSKDKLVSSSDKQEHFSRLDKCDFDLGKYISEALAGTSAKTDNKNRKKNGKTSVLKETELKAVNPASSQLVKYHEKGSAVHVNCVDVLDGIHANPGIGTTNVGHPGVPVTTASVPQNRSFSVDVDITNDKLDRQALHMQFGEMYIEGESAPRRFSIGVSDPSTKFVFTCHPYSTKTTDERAIRVTVAVVSDALPSQQSQHCKEFLENFFGILECESKVLEEPLPADKSSLDYSPNSNNNQLDRVAVMPFDLLCDINRWSYRALTVSLALPDILSNNALFPAQPATGDGESKTTIIPDTVVCEVCCCEFYHDTRDDTRTFAFPCTALKACLHWFCNDCWKGYLSAQLQQGKIFVKCPAYDCNTIVDDVTLMGLLPGMFRKLLTMRQEKAVEMSSKWKWCPRNKCNLVVKAASHKGFKGKEDKTASLPVHCSCGHTWCFSCQEEPHWPASCNEAAFFHSQTETYEEIVKTKSGGITSVNVKRCPHCSYPIEKNQGCPHMVCGMCEGEFCWTCLGPWNDKHWSADCDQKFKEEEEVELVNDIGSTRFNANLRVAIVNRMARAGPMLYKKYSAVKRLEEALHFHEVFNSHCPPVKRSTPSSNNLLLSLYNSHHLPKYLKLSADFKFLAHFVVEGVSILMAVSKTKRRHNELKRLVSTLLFVAERLEHLADKRKLCSQSDKVHFEMLLKAGKHCIECVRRVCTNIHHH</sequence>